<feature type="domain" description="PDZ" evidence="7">
    <location>
        <begin position="160"/>
        <end position="226"/>
    </location>
</feature>
<dbReference type="SUPFAM" id="SSF50156">
    <property type="entry name" value="PDZ domain-like"/>
    <property type="match status" value="1"/>
</dbReference>
<sequence>MNNGEGKESHNDSNNFVGKFEAILHTLFEEYGKKPTTPKSLTEDQKSIARCLQELVSSGELKIDKAASETTSLCDGFIGEWESTGIKSAAVQQLIALLNRPHVRFFMREFGGLASNDLGYIGRKPGVLISAEDISSNRYLPKLPSVPFEVDEDEGIVVKVVRIVKRDETLGATIRNDHGKIYIARLIAGGVAARSACIQEGDRILEVNGLPTSDLSIDDVARILNRVDKGTVTLKLVPAEMSMRADNGTPHVYLRALFDYKGKEDDRHPCPEVALSFKRGDILELLACNDDHWWQARRIGSGAFAHCEDMKAASRIGLIPSEALQMTKSMSEIEQRPTDGRGSSRSGSSHESEYVYESVCRLSPRDGISRIIVLVGPPGVGRNELKRRLLSRYPQRFSTTVPHTTRPKRTGEVEGVDYYFTERSVMEKMIYSGQMLEFGEFRGNLYGTALCSVRDAQQAGIPLITPHPLALQLLRTHEFLPFIVFIQPPDAATFKNTRVVNASLPRGSSGQSRNASVTRMFSDAEIEQIINGGATLYKQYGHLFDAIIINKDLEESTTQLLHLISDVETKPTWVPLSWATNLCSE</sequence>
<evidence type="ECO:0000256" key="4">
    <source>
        <dbReference type="SAM" id="MobiDB-lite"/>
    </source>
</evidence>
<dbReference type="Gene3D" id="3.40.50.300">
    <property type="entry name" value="P-loop containing nucleotide triphosphate hydrolases"/>
    <property type="match status" value="1"/>
</dbReference>
<evidence type="ECO:0000259" key="7">
    <source>
        <dbReference type="PROSITE" id="PS50106"/>
    </source>
</evidence>
<dbReference type="AlphaFoldDB" id="A0A0D6LVJ4"/>
<dbReference type="InterPro" id="IPR050716">
    <property type="entry name" value="MAGUK"/>
</dbReference>
<comment type="similarity">
    <text evidence="1">Belongs to the MAGUK family.</text>
</comment>
<name>A0A0D6LVJ4_9BILA</name>
<dbReference type="PROSITE" id="PS00856">
    <property type="entry name" value="GUANYLATE_KINASE_1"/>
    <property type="match status" value="1"/>
</dbReference>
<dbReference type="Pfam" id="PF00625">
    <property type="entry name" value="Guanylate_kin"/>
    <property type="match status" value="1"/>
</dbReference>
<dbReference type="InterPro" id="IPR001452">
    <property type="entry name" value="SH3_domain"/>
</dbReference>
<evidence type="ECO:0000259" key="6">
    <source>
        <dbReference type="PROSITE" id="PS50052"/>
    </source>
</evidence>
<dbReference type="PROSITE" id="PS50052">
    <property type="entry name" value="GUANYLATE_KINASE_2"/>
    <property type="match status" value="1"/>
</dbReference>
<dbReference type="InterPro" id="IPR008145">
    <property type="entry name" value="GK/Ca_channel_bsu"/>
</dbReference>
<protein>
    <submittedName>
        <fullName evidence="8">PDZ/DHR/GLGF domain protein</fullName>
    </submittedName>
</protein>
<evidence type="ECO:0000256" key="3">
    <source>
        <dbReference type="PROSITE-ProRule" id="PRU00192"/>
    </source>
</evidence>
<dbReference type="InterPro" id="IPR036028">
    <property type="entry name" value="SH3-like_dom_sf"/>
</dbReference>
<dbReference type="Gene3D" id="2.30.30.40">
    <property type="entry name" value="SH3 Domains"/>
    <property type="match status" value="1"/>
</dbReference>
<gene>
    <name evidence="8" type="ORF">ANCCEY_05679</name>
</gene>
<dbReference type="SMART" id="SM00326">
    <property type="entry name" value="SH3"/>
    <property type="match status" value="1"/>
</dbReference>
<dbReference type="InterPro" id="IPR036034">
    <property type="entry name" value="PDZ_sf"/>
</dbReference>
<dbReference type="Gene3D" id="2.30.42.10">
    <property type="match status" value="1"/>
</dbReference>
<feature type="domain" description="SH3" evidence="5">
    <location>
        <begin position="249"/>
        <end position="329"/>
    </location>
</feature>
<dbReference type="InterPro" id="IPR008144">
    <property type="entry name" value="Guanylate_kin-like_dom"/>
</dbReference>
<feature type="region of interest" description="Disordered" evidence="4">
    <location>
        <begin position="329"/>
        <end position="350"/>
    </location>
</feature>
<accession>A0A0D6LVJ4</accession>
<dbReference type="Pfam" id="PF00018">
    <property type="entry name" value="SH3_1"/>
    <property type="match status" value="1"/>
</dbReference>
<evidence type="ECO:0000256" key="2">
    <source>
        <dbReference type="ARBA" id="ARBA00022443"/>
    </source>
</evidence>
<organism evidence="8 9">
    <name type="scientific">Ancylostoma ceylanicum</name>
    <dbReference type="NCBI Taxonomy" id="53326"/>
    <lineage>
        <taxon>Eukaryota</taxon>
        <taxon>Metazoa</taxon>
        <taxon>Ecdysozoa</taxon>
        <taxon>Nematoda</taxon>
        <taxon>Chromadorea</taxon>
        <taxon>Rhabditida</taxon>
        <taxon>Rhabditina</taxon>
        <taxon>Rhabditomorpha</taxon>
        <taxon>Strongyloidea</taxon>
        <taxon>Ancylostomatidae</taxon>
        <taxon>Ancylostomatinae</taxon>
        <taxon>Ancylostoma</taxon>
    </lineage>
</organism>
<evidence type="ECO:0000259" key="5">
    <source>
        <dbReference type="PROSITE" id="PS50002"/>
    </source>
</evidence>
<dbReference type="PANTHER" id="PTHR23122">
    <property type="entry name" value="MEMBRANE-ASSOCIATED GUANYLATE KINASE MAGUK"/>
    <property type="match status" value="1"/>
</dbReference>
<dbReference type="SMART" id="SM00228">
    <property type="entry name" value="PDZ"/>
    <property type="match status" value="1"/>
</dbReference>
<dbReference type="SMART" id="SM00072">
    <property type="entry name" value="GuKc"/>
    <property type="match status" value="1"/>
</dbReference>
<proteinExistence type="inferred from homology"/>
<dbReference type="InterPro" id="IPR020590">
    <property type="entry name" value="Guanylate_kinase_CS"/>
</dbReference>
<dbReference type="SUPFAM" id="SSF52540">
    <property type="entry name" value="P-loop containing nucleoside triphosphate hydrolases"/>
    <property type="match status" value="1"/>
</dbReference>
<dbReference type="Proteomes" id="UP000054495">
    <property type="component" value="Unassembled WGS sequence"/>
</dbReference>
<evidence type="ECO:0000256" key="1">
    <source>
        <dbReference type="ARBA" id="ARBA00007014"/>
    </source>
</evidence>
<keyword evidence="9" id="KW-1185">Reference proteome</keyword>
<reference evidence="8 9" key="1">
    <citation type="submission" date="2013-05" db="EMBL/GenBank/DDBJ databases">
        <title>Draft genome of the parasitic nematode Anyclostoma ceylanicum.</title>
        <authorList>
            <person name="Mitreva M."/>
        </authorList>
    </citation>
    <scope>NUCLEOTIDE SEQUENCE [LARGE SCALE GENOMIC DNA]</scope>
</reference>
<dbReference type="CDD" id="cd11862">
    <property type="entry name" value="SH3_MPP"/>
    <property type="match status" value="1"/>
</dbReference>
<evidence type="ECO:0000313" key="9">
    <source>
        <dbReference type="Proteomes" id="UP000054495"/>
    </source>
</evidence>
<dbReference type="InterPro" id="IPR027417">
    <property type="entry name" value="P-loop_NTPase"/>
</dbReference>
<dbReference type="SUPFAM" id="SSF50044">
    <property type="entry name" value="SH3-domain"/>
    <property type="match status" value="1"/>
</dbReference>
<feature type="domain" description="Guanylate kinase-like" evidence="6">
    <location>
        <begin position="369"/>
        <end position="565"/>
    </location>
</feature>
<dbReference type="EMBL" id="KE124910">
    <property type="protein sequence ID" value="EPB75213.1"/>
    <property type="molecule type" value="Genomic_DNA"/>
</dbReference>
<evidence type="ECO:0000313" key="8">
    <source>
        <dbReference type="EMBL" id="EPB75213.1"/>
    </source>
</evidence>
<dbReference type="InterPro" id="IPR001478">
    <property type="entry name" value="PDZ"/>
</dbReference>
<keyword evidence="2 3" id="KW-0728">SH3 domain</keyword>
<dbReference type="PROSITE" id="PS50106">
    <property type="entry name" value="PDZ"/>
    <property type="match status" value="1"/>
</dbReference>
<dbReference type="CDD" id="cd00071">
    <property type="entry name" value="GMPK"/>
    <property type="match status" value="1"/>
</dbReference>
<dbReference type="Pfam" id="PF00595">
    <property type="entry name" value="PDZ"/>
    <property type="match status" value="1"/>
</dbReference>
<dbReference type="PROSITE" id="PS50002">
    <property type="entry name" value="SH3"/>
    <property type="match status" value="1"/>
</dbReference>